<reference evidence="2" key="1">
    <citation type="submission" date="2023-07" db="EMBL/GenBank/DDBJ databases">
        <title>Sequencing the genomes of 1000 actinobacteria strains.</title>
        <authorList>
            <person name="Klenk H.-P."/>
        </authorList>
    </citation>
    <scope>NUCLEOTIDE SEQUENCE</scope>
    <source>
        <strain evidence="2">DSM 13988</strain>
    </source>
</reference>
<feature type="region of interest" description="Disordered" evidence="1">
    <location>
        <begin position="206"/>
        <end position="236"/>
    </location>
</feature>
<evidence type="ECO:0000256" key="1">
    <source>
        <dbReference type="SAM" id="MobiDB-lite"/>
    </source>
</evidence>
<gene>
    <name evidence="2" type="ORF">J2S35_000466</name>
</gene>
<comment type="caution">
    <text evidence="2">The sequence shown here is derived from an EMBL/GenBank/DDBJ whole genome shotgun (WGS) entry which is preliminary data.</text>
</comment>
<accession>A0AAE3YGS9</accession>
<dbReference type="AlphaFoldDB" id="A0AAE3YGS9"/>
<keyword evidence="3" id="KW-1185">Reference proteome</keyword>
<dbReference type="SUPFAM" id="SSF53756">
    <property type="entry name" value="UDP-Glycosyltransferase/glycogen phosphorylase"/>
    <property type="match status" value="1"/>
</dbReference>
<sequence length="412" mass="42022">MIGWYVHHQGRGHVQRLRAVAPWLAAPVVVFSSLAEPAEAISTGAGPVRWVRLPGDWEPEPGVPEPSAADPTAGGALHWAPLGHVGNRDRLRVIAEWAGRLDGMVTDVSAEVAIFSRLLGLRTVVVTQPGARTDAPHETAYRAATAILAPFPDPAAVGWAEREDPRTLGAADASLGPHPAPHTLAFAGKTVFTGGVSLVESEDSRGAPSAAAASPGATLATAPSPGRLSSGVGPSIEAHAPEGGLDVLVVGSRGGSLATMRDVEQAAAATGRRWRAVGLPGAEWSSSVPALMRAAAVVVLNAGLGSVADAAALRVPAVVLAQERAFGEQDATAAMLGALGIPTAHGWPAADEWPALLASAERAGGGAWSAWRADGGARRAAHVIQDTLLSHDRPQADRAHETHSAAGTGSHA</sequence>
<evidence type="ECO:0008006" key="4">
    <source>
        <dbReference type="Google" id="ProtNLM"/>
    </source>
</evidence>
<organism evidence="2 3">
    <name type="scientific">Falsarthrobacter nasiphocae</name>
    <dbReference type="NCBI Taxonomy" id="189863"/>
    <lineage>
        <taxon>Bacteria</taxon>
        <taxon>Bacillati</taxon>
        <taxon>Actinomycetota</taxon>
        <taxon>Actinomycetes</taxon>
        <taxon>Micrococcales</taxon>
        <taxon>Micrococcaceae</taxon>
        <taxon>Falsarthrobacter</taxon>
    </lineage>
</organism>
<dbReference type="Proteomes" id="UP001247307">
    <property type="component" value="Unassembled WGS sequence"/>
</dbReference>
<dbReference type="Gene3D" id="3.40.50.2000">
    <property type="entry name" value="Glycogen Phosphorylase B"/>
    <property type="match status" value="1"/>
</dbReference>
<protein>
    <recommendedName>
        <fullName evidence="4">Glycosyl transferase family 28 C-terminal domain-containing protein</fullName>
    </recommendedName>
</protein>
<name>A0AAE3YGS9_9MICC</name>
<evidence type="ECO:0000313" key="3">
    <source>
        <dbReference type="Proteomes" id="UP001247307"/>
    </source>
</evidence>
<feature type="compositionally biased region" description="Low complexity" evidence="1">
    <location>
        <begin position="206"/>
        <end position="226"/>
    </location>
</feature>
<feature type="region of interest" description="Disordered" evidence="1">
    <location>
        <begin position="390"/>
        <end position="412"/>
    </location>
</feature>
<proteinExistence type="predicted"/>
<evidence type="ECO:0000313" key="2">
    <source>
        <dbReference type="EMBL" id="MDR6891526.1"/>
    </source>
</evidence>
<dbReference type="RefSeq" id="WP_309849411.1">
    <property type="nucleotide sequence ID" value="NZ_BAAAIU010000022.1"/>
</dbReference>
<feature type="compositionally biased region" description="Basic and acidic residues" evidence="1">
    <location>
        <begin position="390"/>
        <end position="403"/>
    </location>
</feature>
<dbReference type="EMBL" id="JAVDUI010000001">
    <property type="protein sequence ID" value="MDR6891526.1"/>
    <property type="molecule type" value="Genomic_DNA"/>
</dbReference>